<dbReference type="AlphaFoldDB" id="A0AAW5FB82"/>
<protein>
    <submittedName>
        <fullName evidence="1">Uncharacterized protein</fullName>
    </submittedName>
</protein>
<reference evidence="1" key="1">
    <citation type="journal article" date="2022" name="Cell Host Microbe">
        <title>Colonization of the live biotherapeutic product VE303 and modulation of the microbiota and metabolites in healthy volunteers.</title>
        <authorList>
            <person name="Dsouza M."/>
            <person name="Menon R."/>
            <person name="Crossette E."/>
            <person name="Bhattarai S.K."/>
            <person name="Schneider J."/>
            <person name="Kim Y.G."/>
            <person name="Reddy S."/>
            <person name="Caballero S."/>
            <person name="Felix C."/>
            <person name="Cornacchione L."/>
            <person name="Hendrickson J."/>
            <person name="Watson A.R."/>
            <person name="Minot S.S."/>
            <person name="Greenfield N."/>
            <person name="Schopf L."/>
            <person name="Szabady R."/>
            <person name="Patarroyo J."/>
            <person name="Smith W."/>
            <person name="Harrison P."/>
            <person name="Kuijper E.J."/>
            <person name="Kelly C.P."/>
            <person name="Olle B."/>
            <person name="Bobilev D."/>
            <person name="Silber J.L."/>
            <person name="Bucci V."/>
            <person name="Roberts B."/>
            <person name="Faith J."/>
            <person name="Norman J.M."/>
        </authorList>
    </citation>
    <scope>NUCLEOTIDE SEQUENCE</scope>
    <source>
        <strain evidence="1">VE303-04</strain>
    </source>
</reference>
<dbReference type="RefSeq" id="WP_024738774.1">
    <property type="nucleotide sequence ID" value="NZ_JAINVB010000002.1"/>
</dbReference>
<evidence type="ECO:0000313" key="2">
    <source>
        <dbReference type="Proteomes" id="UP001203136"/>
    </source>
</evidence>
<sequence>MIKIENVEVMGWEHAIRGMRNPMNSWEKSDSGICKGGDNGIGCENCANQEYCTHAFNRSWQLGKADHDLMMRLAAGGPTHAKYRRMIMVYVDITAPLYWWKEFDTYKVGTVANSCSTMHKIAEKAFMVEDFSIEHLMSAADDNDCPLLQDPNDPYNAFSPQNIFMLTLRMLNACRAKYLETKDKDHWWQMIQILPSSYNQKRTVMLNYEVLAGIYPMRKKHKLDEWVEFCKWIKTLPYSEIIIGERVKLYADGKEINL</sequence>
<dbReference type="Proteomes" id="UP001203136">
    <property type="component" value="Unassembled WGS sequence"/>
</dbReference>
<accession>A0AAW5FB82</accession>
<proteinExistence type="predicted"/>
<gene>
    <name evidence="1" type="ORF">K5I21_24960</name>
</gene>
<comment type="caution">
    <text evidence="1">The sequence shown here is derived from an EMBL/GenBank/DDBJ whole genome shotgun (WGS) entry which is preliminary data.</text>
</comment>
<dbReference type="EMBL" id="JAINVB010000002">
    <property type="protein sequence ID" value="MCK0089060.1"/>
    <property type="molecule type" value="Genomic_DNA"/>
</dbReference>
<organism evidence="1 2">
    <name type="scientific">Clostridium symbiosum</name>
    <name type="common">Bacteroides symbiosus</name>
    <dbReference type="NCBI Taxonomy" id="1512"/>
    <lineage>
        <taxon>Bacteria</taxon>
        <taxon>Bacillati</taxon>
        <taxon>Bacillota</taxon>
        <taxon>Clostridia</taxon>
        <taxon>Lachnospirales</taxon>
        <taxon>Lachnospiraceae</taxon>
        <taxon>Otoolea</taxon>
    </lineage>
</organism>
<evidence type="ECO:0000313" key="1">
    <source>
        <dbReference type="EMBL" id="MCK0089060.1"/>
    </source>
</evidence>
<name>A0AAW5FB82_CLOSY</name>